<reference evidence="1 2" key="1">
    <citation type="submission" date="2017-02" db="EMBL/GenBank/DDBJ databases">
        <title>Draft genome sequence of Haemophilus paracuniculus CCUG 43573 type strain.</title>
        <authorList>
            <person name="Engstrom-Jakobsson H."/>
            <person name="Salva-Serra F."/>
            <person name="Thorell K."/>
            <person name="Gonzales-Siles L."/>
            <person name="Karlsson R."/>
            <person name="Boulund F."/>
            <person name="Engstrand L."/>
            <person name="Kristiansson E."/>
            <person name="Moore E."/>
        </authorList>
    </citation>
    <scope>NUCLEOTIDE SEQUENCE [LARGE SCALE GENOMIC DNA]</scope>
    <source>
        <strain evidence="1 2">CCUG 43573</strain>
    </source>
</reference>
<dbReference type="OrthoDB" id="8560395at2"/>
<dbReference type="AlphaFoldDB" id="A0A1T0AWN3"/>
<dbReference type="NCBIfam" id="TIGR03765">
    <property type="entry name" value="ICE_PFL_4695"/>
    <property type="match status" value="1"/>
</dbReference>
<keyword evidence="2" id="KW-1185">Reference proteome</keyword>
<sequence>MNKTYFYGLFAFFCLQPQINAKLSVLADLGGESAVRFYEPIQPVSSPDAPQNPNAVPSVVSEADMLPVVSHKWSVGSVQPQAVSLTGAMPIFLLGVDERSRQWLADNQQKLQSLGATGLVINVQTVDELNQLRAIAPSLTLLPSPADALADRLGLNRYPLLITAEGISQ</sequence>
<organism evidence="1 2">
    <name type="scientific">Haemophilus paracuniculus</name>
    <dbReference type="NCBI Taxonomy" id="734"/>
    <lineage>
        <taxon>Bacteria</taxon>
        <taxon>Pseudomonadati</taxon>
        <taxon>Pseudomonadota</taxon>
        <taxon>Gammaproteobacteria</taxon>
        <taxon>Pasteurellales</taxon>
        <taxon>Pasteurellaceae</taxon>
        <taxon>Haemophilus</taxon>
    </lineage>
</organism>
<dbReference type="STRING" id="734.B0187_00825"/>
<evidence type="ECO:0000313" key="2">
    <source>
        <dbReference type="Proteomes" id="UP000190867"/>
    </source>
</evidence>
<dbReference type="EMBL" id="MUYA01000001">
    <property type="protein sequence ID" value="OOS00868.1"/>
    <property type="molecule type" value="Genomic_DNA"/>
</dbReference>
<evidence type="ECO:0000313" key="1">
    <source>
        <dbReference type="EMBL" id="OOS00868.1"/>
    </source>
</evidence>
<dbReference type="InterPro" id="IPR021300">
    <property type="entry name" value="Integr_conj_element_PFL4695"/>
</dbReference>
<proteinExistence type="predicted"/>
<dbReference type="Proteomes" id="UP000190867">
    <property type="component" value="Unassembled WGS sequence"/>
</dbReference>
<name>A0A1T0AWN3_9PAST</name>
<accession>A0A1T0AWN3</accession>
<protein>
    <submittedName>
        <fullName evidence="1">Integrating conjugative element protein</fullName>
    </submittedName>
</protein>
<dbReference type="RefSeq" id="WP_078235850.1">
    <property type="nucleotide sequence ID" value="NZ_MUYA01000001.1"/>
</dbReference>
<dbReference type="Pfam" id="PF11072">
    <property type="entry name" value="DUF2859"/>
    <property type="match status" value="1"/>
</dbReference>
<comment type="caution">
    <text evidence="1">The sequence shown here is derived from an EMBL/GenBank/DDBJ whole genome shotgun (WGS) entry which is preliminary data.</text>
</comment>
<gene>
    <name evidence="1" type="ORF">B0187_00825</name>
</gene>